<proteinExistence type="predicted"/>
<name>A0A0W0FS12_MONRR</name>
<gene>
    <name evidence="1" type="ORF">WG66_8363</name>
</gene>
<evidence type="ECO:0000313" key="1">
    <source>
        <dbReference type="EMBL" id="KTB39105.1"/>
    </source>
</evidence>
<dbReference type="AlphaFoldDB" id="A0A0W0FS12"/>
<sequence>MVRFPFKTFRIDSHDVEDLGIVGAMNEGFKRIFRWQTRTTGDGILQITKPWSDIGAVADVLEKLIKENPNSDGSPDGVLMKWVEDITNGCIKAIRDAGQGLPDPPAKSCQKRKHIDVNIDAAILREVVPKETTSACHSSRPPAIIAGILALDTPEELDSASGNAADSGDFDWEAL</sequence>
<organism evidence="1 2">
    <name type="scientific">Moniliophthora roreri</name>
    <name type="common">Frosty pod rot fungus</name>
    <name type="synonym">Monilia roreri</name>
    <dbReference type="NCBI Taxonomy" id="221103"/>
    <lineage>
        <taxon>Eukaryota</taxon>
        <taxon>Fungi</taxon>
        <taxon>Dikarya</taxon>
        <taxon>Basidiomycota</taxon>
        <taxon>Agaricomycotina</taxon>
        <taxon>Agaricomycetes</taxon>
        <taxon>Agaricomycetidae</taxon>
        <taxon>Agaricales</taxon>
        <taxon>Marasmiineae</taxon>
        <taxon>Marasmiaceae</taxon>
        <taxon>Moniliophthora</taxon>
    </lineage>
</organism>
<comment type="caution">
    <text evidence="1">The sequence shown here is derived from an EMBL/GenBank/DDBJ whole genome shotgun (WGS) entry which is preliminary data.</text>
</comment>
<dbReference type="EMBL" id="LATX01001708">
    <property type="protein sequence ID" value="KTB39105.1"/>
    <property type="molecule type" value="Genomic_DNA"/>
</dbReference>
<accession>A0A0W0FS12</accession>
<evidence type="ECO:0000313" key="2">
    <source>
        <dbReference type="Proteomes" id="UP000054988"/>
    </source>
</evidence>
<protein>
    <submittedName>
        <fullName evidence="1">Uncharacterized protein</fullName>
    </submittedName>
</protein>
<dbReference type="Proteomes" id="UP000054988">
    <property type="component" value="Unassembled WGS sequence"/>
</dbReference>
<reference evidence="1 2" key="1">
    <citation type="submission" date="2015-12" db="EMBL/GenBank/DDBJ databases">
        <title>Draft genome sequence of Moniliophthora roreri, the causal agent of frosty pod rot of cacao.</title>
        <authorList>
            <person name="Aime M.C."/>
            <person name="Diaz-Valderrama J.R."/>
            <person name="Kijpornyongpan T."/>
            <person name="Phillips-Mora W."/>
        </authorList>
    </citation>
    <scope>NUCLEOTIDE SEQUENCE [LARGE SCALE GENOMIC DNA]</scope>
    <source>
        <strain evidence="1 2">MCA 2952</strain>
    </source>
</reference>